<organism evidence="2 3">
    <name type="scientific">Pseudomonas fluorescens NCIMB 11764</name>
    <dbReference type="NCBI Taxonomy" id="1221522"/>
    <lineage>
        <taxon>Bacteria</taxon>
        <taxon>Pseudomonadati</taxon>
        <taxon>Pseudomonadota</taxon>
        <taxon>Gammaproteobacteria</taxon>
        <taxon>Pseudomonadales</taxon>
        <taxon>Pseudomonadaceae</taxon>
        <taxon>Pseudomonas</taxon>
    </lineage>
</organism>
<accession>A0A0K1QN88</accession>
<evidence type="ECO:0000256" key="1">
    <source>
        <dbReference type="SAM" id="MobiDB-lite"/>
    </source>
</evidence>
<gene>
    <name evidence="2" type="ORF">B723_12495</name>
</gene>
<sequence>MSNDLQALETWVSVLLAKLDEGERRKLLGVVARDLRRSQSKRITTQRNPDGSAFAPRKPKDLRGKKGRIKGKMFGKLKTARYLRTEVTANGLSVGFVGRVSRIARVHQYGLKDRPDRGQADVQYETRQLLGFSGDELENIRNLFIDHLAG</sequence>
<dbReference type="OrthoDB" id="6402405at2"/>
<reference evidence="2 3" key="1">
    <citation type="journal article" date="2012" name="J. Bacteriol.">
        <title>Draft genome sequence of the cyanide-utilizing bacterium Pseudomonas fluorescens strain NCIMB 11764.</title>
        <authorList>
            <person name="Vilo C.A."/>
            <person name="Benedik M.J."/>
            <person name="Kunz D.A."/>
            <person name="Dong Q."/>
        </authorList>
    </citation>
    <scope>NUCLEOTIDE SEQUENCE [LARGE SCALE GENOMIC DNA]</scope>
    <source>
        <strain evidence="2 3">NCIMB 11764</strain>
    </source>
</reference>
<dbReference type="NCBIfam" id="TIGR01635">
    <property type="entry name" value="tail_comp_S"/>
    <property type="match status" value="1"/>
</dbReference>
<dbReference type="InterPro" id="IPR006522">
    <property type="entry name" value="Phage_virion_morphogenesis"/>
</dbReference>
<proteinExistence type="predicted"/>
<dbReference type="AlphaFoldDB" id="A0A0K1QN88"/>
<name>A0A0K1QN88_PSEFL</name>
<evidence type="ECO:0000313" key="3">
    <source>
        <dbReference type="Proteomes" id="UP000017175"/>
    </source>
</evidence>
<protein>
    <submittedName>
        <fullName evidence="2">Tail protein</fullName>
    </submittedName>
</protein>
<dbReference type="EMBL" id="CP010945">
    <property type="protein sequence ID" value="AKV07183.1"/>
    <property type="molecule type" value="Genomic_DNA"/>
</dbReference>
<dbReference type="RefSeq" id="WP_017336922.1">
    <property type="nucleotide sequence ID" value="NZ_CP010945.1"/>
</dbReference>
<dbReference type="Proteomes" id="UP000017175">
    <property type="component" value="Chromosome"/>
</dbReference>
<feature type="region of interest" description="Disordered" evidence="1">
    <location>
        <begin position="39"/>
        <end position="66"/>
    </location>
</feature>
<dbReference type="Pfam" id="PF05069">
    <property type="entry name" value="Phage_tail_S"/>
    <property type="match status" value="1"/>
</dbReference>
<dbReference type="eggNOG" id="COG5005">
    <property type="taxonomic scope" value="Bacteria"/>
</dbReference>
<evidence type="ECO:0000313" key="2">
    <source>
        <dbReference type="EMBL" id="AKV07183.1"/>
    </source>
</evidence>